<evidence type="ECO:0000256" key="10">
    <source>
        <dbReference type="ARBA" id="ARBA00022729"/>
    </source>
</evidence>
<feature type="transmembrane region" description="Helical" evidence="20">
    <location>
        <begin position="371"/>
        <end position="395"/>
    </location>
</feature>
<evidence type="ECO:0000256" key="2">
    <source>
        <dbReference type="ARBA" id="ARBA00004275"/>
    </source>
</evidence>
<evidence type="ECO:0000256" key="21">
    <source>
        <dbReference type="SAM" id="SignalP"/>
    </source>
</evidence>
<evidence type="ECO:0000256" key="1">
    <source>
        <dbReference type="ARBA" id="ARBA00004141"/>
    </source>
</evidence>
<dbReference type="InterPro" id="IPR024708">
    <property type="entry name" value="Catalase_AS"/>
</dbReference>
<dbReference type="SUPFAM" id="SSF56634">
    <property type="entry name" value="Heme-dependent catalase-like"/>
    <property type="match status" value="1"/>
</dbReference>
<dbReference type="PROSITE" id="PS00438">
    <property type="entry name" value="CATALASE_2"/>
    <property type="match status" value="1"/>
</dbReference>
<feature type="transmembrane region" description="Helical" evidence="20">
    <location>
        <begin position="1053"/>
        <end position="1072"/>
    </location>
</feature>
<evidence type="ECO:0000256" key="3">
    <source>
        <dbReference type="ARBA" id="ARBA00005329"/>
    </source>
</evidence>
<name>A0ABR0VUM4_REHGL</name>
<feature type="transmembrane region" description="Helical" evidence="20">
    <location>
        <begin position="599"/>
        <end position="622"/>
    </location>
</feature>
<keyword evidence="19" id="KW-0376">Hydrogen peroxide</keyword>
<dbReference type="Gene3D" id="1.20.1640.10">
    <property type="entry name" value="Multidrug efflux transporter AcrB transmembrane domain"/>
    <property type="match status" value="2"/>
</dbReference>
<feature type="transmembrane region" description="Helical" evidence="20">
    <location>
        <begin position="1079"/>
        <end position="1099"/>
    </location>
</feature>
<protein>
    <recommendedName>
        <fullName evidence="22">SSD domain-containing protein</fullName>
    </recommendedName>
</protein>
<dbReference type="Gene3D" id="2.40.180.10">
    <property type="entry name" value="Catalase core domain"/>
    <property type="match status" value="2"/>
</dbReference>
<evidence type="ECO:0000256" key="16">
    <source>
        <dbReference type="ARBA" id="ARBA00023140"/>
    </source>
</evidence>
<evidence type="ECO:0000313" key="24">
    <source>
        <dbReference type="Proteomes" id="UP001318860"/>
    </source>
</evidence>
<keyword evidence="12" id="KW-0560">Oxidoreductase</keyword>
<keyword evidence="9" id="KW-0479">Metal-binding</keyword>
<keyword evidence="17" id="KW-1015">Disulfide bond</keyword>
<keyword evidence="8 20" id="KW-0812">Transmembrane</keyword>
<comment type="caution">
    <text evidence="23">The sequence shown here is derived from an EMBL/GenBank/DDBJ whole genome shotgun (WGS) entry which is preliminary data.</text>
</comment>
<keyword evidence="18" id="KW-0325">Glycoprotein</keyword>
<dbReference type="InterPro" id="IPR053958">
    <property type="entry name" value="HMGCR/SNAP/NPC1-like_SSD"/>
</dbReference>
<dbReference type="InterPro" id="IPR018028">
    <property type="entry name" value="Catalase"/>
</dbReference>
<evidence type="ECO:0000256" key="17">
    <source>
        <dbReference type="ARBA" id="ARBA00023157"/>
    </source>
</evidence>
<feature type="transmembrane region" description="Helical" evidence="20">
    <location>
        <begin position="283"/>
        <end position="302"/>
    </location>
</feature>
<evidence type="ECO:0000256" key="12">
    <source>
        <dbReference type="ARBA" id="ARBA00023002"/>
    </source>
</evidence>
<evidence type="ECO:0000256" key="9">
    <source>
        <dbReference type="ARBA" id="ARBA00022723"/>
    </source>
</evidence>
<sequence length="1601" mass="177728">MKVFPCFVFMVFFVVAVGNGERSDTRLLLTDNATAGQRHSEEYCAMYNICGTRSDGKVLNCPVGSPSVKPDELLSAKIQSLCPTITGNVCCTEAQFNTLRTQVQQAIPFLVGCPACLRNFLNLFCELTCSPNQSQFINVTSISRVGNNSTVNGIDFYITDTFGEGMYESCKDVKFGTMNTRAIEFIGAGAKNFREWYAFIGRRAGLGVPGSPYAINFLPIAPESSGMRPMNVSTYSCGDTSLGCSCGDCPSSAVCSSSALPAPPKKGSCSVRIGSLKAKCVEVAVAILYIVLVSVFLGWGLFHKKRKSSPVSRTKPLINVPNGGIIRRMNSQKDENVPMQMLEDVPQITNGVQLSIVQGYMSKFYRKYGTWVARNPILVLCSSVAIVLVLCLGLIRFQVETRPEKLWVGPGSRAAKEKEFFDSHLAPFYRIEQLIIATIPDTDGKAPTIVTDSNINLLFEIQKRHYTSADTCSSAFKAPLDPSTALGGFSGNNYLEASAFIVTYPVNNEVDREGNGTKRAEAWEKAFIQLAKEELLPLVQSRNLTLAFSSESSVEEELKRESTADAITILISYLVMFAYISLTLGDAPRFSSYYISSKVLLGLSGVVLVMLSVLGSVGFFSAVGVKSTLIIMEVIPFLVLAITGLVSTLDVLIGYFRGCQVGVDNMCILVHAVKRQQVELPIEGRISNALVEVGPSITLASLSEVLAFAVGSFIPMPACRVFSMFAALAVLLDFLLQVTAFVALIVFDFLRAEDNRVDCFPCIKTSGSNVELEQGGHQQKPGLLVRYMKEIHAPILNLWGVKLLVVCTFGAFALASIGYFNNISEYLRIGPPLYFVVQNYNFSSESRQTNQLCSISQCDSNSLLNEIARASLVPESSYIAKPAASWLDDFLVWLSPEAFGCCRKFTNGSYCPPDDQPPCCSSSGGSCGLSSVCQDCTTCFRHSELQNDRPSTAQFREKLPWFLSALPSADCAKGGNGAYTSNVEIKGYEDGIIRASAFRTYHTPLNKQADYVNSMRAARDFSSKMSDSLKIDVFPYAVFYMFFEQYLNIWKTALINLAIAIGAVFMVCLVITCSLWTSAIILLVLAMIVVDLLGIMAILNIQLNALSVVNLVMSVGIAVEFCVHITHAFLWNHTHEASWSARSMLFKDRSFCGLLFQNVSCFGASRILAWPSLLTRNIEHVRSAIKVRAYREARGSAYRPSSAFNSPFMTTNSGAPVWNNNNSLTVGTRGPILLEDYHLVEKLANFDRERIPERVVHARGASAKGFFEVTHDISNLTCADFLRAPGVQTPVIVRFSTVIHERGSPETLRDPRGFAVKFYTREGNFDLVGNNFPVFFIRDGMKFPDMVHALKPNPKSHIQENWRIMDFFSHHPESLNMFTFLFDDIGVPQDYRHMDGSGVNTYTLINKAGKAHYVKFHWKPTCGVKSLLEEEAIKVGGANHSHATQDLYDSIAAGNYPEWKLFIQIIDPDHEDRFDFDPLDVTKTWPEDIIPLQPVGRLVNYFPSRYDPCRHAERHPIPPVVLSGKRDRRCIEKENNFKEPGERYRSWAPDRQDRFNRRWVDALSDPRVTHEIRSVWISYWSQADKSLGQKLASRLNVRPTM</sequence>
<evidence type="ECO:0000256" key="19">
    <source>
        <dbReference type="ARBA" id="ARBA00023324"/>
    </source>
</evidence>
<keyword evidence="5" id="KW-0813">Transport</keyword>
<dbReference type="Pfam" id="PF22314">
    <property type="entry name" value="NPC1_MLD"/>
    <property type="match status" value="1"/>
</dbReference>
<dbReference type="PANTHER" id="PTHR45727:SF2">
    <property type="entry name" value="NPC INTRACELLULAR CHOLESTEROL TRANSPORTER 1"/>
    <property type="match status" value="1"/>
</dbReference>
<dbReference type="Proteomes" id="UP001318860">
    <property type="component" value="Unassembled WGS sequence"/>
</dbReference>
<keyword evidence="15 20" id="KW-0472">Membrane</keyword>
<dbReference type="SUPFAM" id="SSF82866">
    <property type="entry name" value="Multidrug efflux transporter AcrB transmembrane domain"/>
    <property type="match status" value="2"/>
</dbReference>
<dbReference type="PROSITE" id="PS50156">
    <property type="entry name" value="SSD"/>
    <property type="match status" value="1"/>
</dbReference>
<dbReference type="PRINTS" id="PR00067">
    <property type="entry name" value="CATALASE"/>
</dbReference>
<keyword evidence="16" id="KW-0576">Peroxisome</keyword>
<dbReference type="EMBL" id="JABTTQ020000566">
    <property type="protein sequence ID" value="KAK6138973.1"/>
    <property type="molecule type" value="Genomic_DNA"/>
</dbReference>
<keyword evidence="6" id="KW-0575">Peroxidase</keyword>
<comment type="similarity">
    <text evidence="3">Belongs to the catalase family.</text>
</comment>
<evidence type="ECO:0000256" key="13">
    <source>
        <dbReference type="ARBA" id="ARBA00023004"/>
    </source>
</evidence>
<evidence type="ECO:0000256" key="6">
    <source>
        <dbReference type="ARBA" id="ARBA00022559"/>
    </source>
</evidence>
<comment type="subcellular location">
    <subcellularLocation>
        <location evidence="1">Membrane</location>
        <topology evidence="1">Multi-pass membrane protein</topology>
    </subcellularLocation>
    <subcellularLocation>
        <location evidence="2">Peroxisome</location>
    </subcellularLocation>
</comment>
<feature type="domain" description="SSD" evidence="22">
    <location>
        <begin position="565"/>
        <end position="747"/>
    </location>
</feature>
<evidence type="ECO:0000256" key="20">
    <source>
        <dbReference type="SAM" id="Phobius"/>
    </source>
</evidence>
<keyword evidence="10 21" id="KW-0732">Signal</keyword>
<dbReference type="InterPro" id="IPR010582">
    <property type="entry name" value="Catalase_immune_responsive"/>
</dbReference>
<feature type="transmembrane region" description="Helical" evidence="20">
    <location>
        <begin position="1105"/>
        <end position="1130"/>
    </location>
</feature>
<evidence type="ECO:0000256" key="4">
    <source>
        <dbReference type="ARBA" id="ARBA00005585"/>
    </source>
</evidence>
<dbReference type="Pfam" id="PF06628">
    <property type="entry name" value="Catalase-rel"/>
    <property type="match status" value="1"/>
</dbReference>
<dbReference type="InterPro" id="IPR020835">
    <property type="entry name" value="Catalase_sf"/>
</dbReference>
<feature type="chain" id="PRO_5046740117" description="SSD domain-containing protein" evidence="21">
    <location>
        <begin position="21"/>
        <end position="1601"/>
    </location>
</feature>
<feature type="transmembrane region" description="Helical" evidence="20">
    <location>
        <begin position="634"/>
        <end position="656"/>
    </location>
</feature>
<dbReference type="Pfam" id="PF12349">
    <property type="entry name" value="Sterol-sensing"/>
    <property type="match status" value="2"/>
</dbReference>
<keyword evidence="14" id="KW-0445">Lipid transport</keyword>
<evidence type="ECO:0000256" key="15">
    <source>
        <dbReference type="ARBA" id="ARBA00023136"/>
    </source>
</evidence>
<evidence type="ECO:0000256" key="11">
    <source>
        <dbReference type="ARBA" id="ARBA00022989"/>
    </source>
</evidence>
<keyword evidence="7" id="KW-0349">Heme</keyword>
<feature type="signal peptide" evidence="21">
    <location>
        <begin position="1"/>
        <end position="20"/>
    </location>
</feature>
<dbReference type="InterPro" id="IPR053956">
    <property type="entry name" value="NPC1_MLD"/>
</dbReference>
<dbReference type="CDD" id="cd08154">
    <property type="entry name" value="catalase_clade_1"/>
    <property type="match status" value="1"/>
</dbReference>
<dbReference type="InterPro" id="IPR011614">
    <property type="entry name" value="Catalase_core"/>
</dbReference>
<dbReference type="PANTHER" id="PTHR45727">
    <property type="entry name" value="NPC INTRACELLULAR CHOLESTEROL TRANSPORTER 1"/>
    <property type="match status" value="1"/>
</dbReference>
<organism evidence="23 24">
    <name type="scientific">Rehmannia glutinosa</name>
    <name type="common">Chinese foxglove</name>
    <dbReference type="NCBI Taxonomy" id="99300"/>
    <lineage>
        <taxon>Eukaryota</taxon>
        <taxon>Viridiplantae</taxon>
        <taxon>Streptophyta</taxon>
        <taxon>Embryophyta</taxon>
        <taxon>Tracheophyta</taxon>
        <taxon>Spermatophyta</taxon>
        <taxon>Magnoliopsida</taxon>
        <taxon>eudicotyledons</taxon>
        <taxon>Gunneridae</taxon>
        <taxon>Pentapetalae</taxon>
        <taxon>asterids</taxon>
        <taxon>lamiids</taxon>
        <taxon>Lamiales</taxon>
        <taxon>Orobanchaceae</taxon>
        <taxon>Rehmannieae</taxon>
        <taxon>Rehmannia</taxon>
    </lineage>
</organism>
<accession>A0ABR0VUM4</accession>
<feature type="transmembrane region" description="Helical" evidence="20">
    <location>
        <begin position="798"/>
        <end position="820"/>
    </location>
</feature>
<evidence type="ECO:0000256" key="5">
    <source>
        <dbReference type="ARBA" id="ARBA00022448"/>
    </source>
</evidence>
<keyword evidence="11 20" id="KW-1133">Transmembrane helix</keyword>
<dbReference type="Pfam" id="PF00199">
    <property type="entry name" value="Catalase"/>
    <property type="match status" value="1"/>
</dbReference>
<gene>
    <name evidence="23" type="ORF">DH2020_027285</name>
</gene>
<proteinExistence type="inferred from homology"/>
<evidence type="ECO:0000256" key="7">
    <source>
        <dbReference type="ARBA" id="ARBA00022617"/>
    </source>
</evidence>
<evidence type="ECO:0000313" key="23">
    <source>
        <dbReference type="EMBL" id="KAK6138973.1"/>
    </source>
</evidence>
<keyword evidence="24" id="KW-1185">Reference proteome</keyword>
<dbReference type="PROSITE" id="PS51402">
    <property type="entry name" value="CATALASE_3"/>
    <property type="match status" value="1"/>
</dbReference>
<keyword evidence="13" id="KW-0408">Iron</keyword>
<evidence type="ECO:0000256" key="14">
    <source>
        <dbReference type="ARBA" id="ARBA00023055"/>
    </source>
</evidence>
<reference evidence="23 24" key="1">
    <citation type="journal article" date="2021" name="Comput. Struct. Biotechnol. J.">
        <title>De novo genome assembly of the potent medicinal plant Rehmannia glutinosa using nanopore technology.</title>
        <authorList>
            <person name="Ma L."/>
            <person name="Dong C."/>
            <person name="Song C."/>
            <person name="Wang X."/>
            <person name="Zheng X."/>
            <person name="Niu Y."/>
            <person name="Chen S."/>
            <person name="Feng W."/>
        </authorList>
    </citation>
    <scope>NUCLEOTIDE SEQUENCE [LARGE SCALE GENOMIC DNA]</scope>
    <source>
        <strain evidence="23">DH-2019</strain>
    </source>
</reference>
<dbReference type="InterPro" id="IPR032190">
    <property type="entry name" value="NPC1_N"/>
</dbReference>
<feature type="transmembrane region" description="Helical" evidence="20">
    <location>
        <begin position="566"/>
        <end position="587"/>
    </location>
</feature>
<dbReference type="SMART" id="SM01060">
    <property type="entry name" value="Catalase"/>
    <property type="match status" value="1"/>
</dbReference>
<evidence type="ECO:0000259" key="22">
    <source>
        <dbReference type="PROSITE" id="PS50156"/>
    </source>
</evidence>
<dbReference type="Pfam" id="PF16414">
    <property type="entry name" value="NPC1_N"/>
    <property type="match status" value="1"/>
</dbReference>
<evidence type="ECO:0000256" key="18">
    <source>
        <dbReference type="ARBA" id="ARBA00023180"/>
    </source>
</evidence>
<feature type="transmembrane region" description="Helical" evidence="20">
    <location>
        <begin position="721"/>
        <end position="747"/>
    </location>
</feature>
<evidence type="ECO:0000256" key="8">
    <source>
        <dbReference type="ARBA" id="ARBA00022692"/>
    </source>
</evidence>
<dbReference type="InterPro" id="IPR000731">
    <property type="entry name" value="SSD"/>
</dbReference>
<comment type="similarity">
    <text evidence="4">Belongs to the patched family.</text>
</comment>